<evidence type="ECO:0000313" key="1">
    <source>
        <dbReference type="EMBL" id="CAG8595206.1"/>
    </source>
</evidence>
<protein>
    <submittedName>
        <fullName evidence="1">7371_t:CDS:1</fullName>
    </submittedName>
</protein>
<gene>
    <name evidence="1" type="ORF">DHETER_LOCUS7021</name>
</gene>
<feature type="non-terminal residue" evidence="1">
    <location>
        <position position="1"/>
    </location>
</feature>
<keyword evidence="2" id="KW-1185">Reference proteome</keyword>
<comment type="caution">
    <text evidence="1">The sequence shown here is derived from an EMBL/GenBank/DDBJ whole genome shotgun (WGS) entry which is preliminary data.</text>
</comment>
<accession>A0ACA9MIR4</accession>
<sequence length="60" mass="7007">TEESSNIDIDSFAKDFARLKICHVDQKKDDKNWAHKIESNIKELTKAVMDLTEHNRTFNS</sequence>
<name>A0ACA9MIR4_9GLOM</name>
<evidence type="ECO:0000313" key="2">
    <source>
        <dbReference type="Proteomes" id="UP000789702"/>
    </source>
</evidence>
<reference evidence="1" key="1">
    <citation type="submission" date="2021-06" db="EMBL/GenBank/DDBJ databases">
        <authorList>
            <person name="Kallberg Y."/>
            <person name="Tangrot J."/>
            <person name="Rosling A."/>
        </authorList>
    </citation>
    <scope>NUCLEOTIDE SEQUENCE</scope>
    <source>
        <strain evidence="1">IL203A</strain>
    </source>
</reference>
<dbReference type="EMBL" id="CAJVPU010009475">
    <property type="protein sequence ID" value="CAG8595206.1"/>
    <property type="molecule type" value="Genomic_DNA"/>
</dbReference>
<organism evidence="1 2">
    <name type="scientific">Dentiscutata heterogama</name>
    <dbReference type="NCBI Taxonomy" id="1316150"/>
    <lineage>
        <taxon>Eukaryota</taxon>
        <taxon>Fungi</taxon>
        <taxon>Fungi incertae sedis</taxon>
        <taxon>Mucoromycota</taxon>
        <taxon>Glomeromycotina</taxon>
        <taxon>Glomeromycetes</taxon>
        <taxon>Diversisporales</taxon>
        <taxon>Gigasporaceae</taxon>
        <taxon>Dentiscutata</taxon>
    </lineage>
</organism>
<proteinExistence type="predicted"/>
<dbReference type="Proteomes" id="UP000789702">
    <property type="component" value="Unassembled WGS sequence"/>
</dbReference>